<sequence>MNAPTAILAAANVFAAQVMEEARDPTTRSPWFWVVLLVLAVLALAWYLRAGTIGRRP</sequence>
<evidence type="ECO:0000313" key="3">
    <source>
        <dbReference type="Proteomes" id="UP000440224"/>
    </source>
</evidence>
<proteinExistence type="predicted"/>
<gene>
    <name evidence="2" type="ORF">GF068_00810</name>
</gene>
<keyword evidence="1" id="KW-0812">Transmembrane</keyword>
<keyword evidence="1" id="KW-1133">Transmembrane helix</keyword>
<dbReference type="AlphaFoldDB" id="A0A6N7PJU0"/>
<evidence type="ECO:0000313" key="2">
    <source>
        <dbReference type="EMBL" id="MRG90470.1"/>
    </source>
</evidence>
<keyword evidence="1" id="KW-0472">Membrane</keyword>
<name>A0A6N7PJU0_9BACT</name>
<dbReference type="RefSeq" id="WP_153817382.1">
    <property type="nucleotide sequence ID" value="NZ_WJIE01000001.1"/>
</dbReference>
<organism evidence="2 3">
    <name type="scientific">Polyangium spumosum</name>
    <dbReference type="NCBI Taxonomy" id="889282"/>
    <lineage>
        <taxon>Bacteria</taxon>
        <taxon>Pseudomonadati</taxon>
        <taxon>Myxococcota</taxon>
        <taxon>Polyangia</taxon>
        <taxon>Polyangiales</taxon>
        <taxon>Polyangiaceae</taxon>
        <taxon>Polyangium</taxon>
    </lineage>
</organism>
<keyword evidence="3" id="KW-1185">Reference proteome</keyword>
<comment type="caution">
    <text evidence="2">The sequence shown here is derived from an EMBL/GenBank/DDBJ whole genome shotgun (WGS) entry which is preliminary data.</text>
</comment>
<feature type="transmembrane region" description="Helical" evidence="1">
    <location>
        <begin position="31"/>
        <end position="48"/>
    </location>
</feature>
<dbReference type="EMBL" id="WJIE01000001">
    <property type="protein sequence ID" value="MRG90470.1"/>
    <property type="molecule type" value="Genomic_DNA"/>
</dbReference>
<dbReference type="Proteomes" id="UP000440224">
    <property type="component" value="Unassembled WGS sequence"/>
</dbReference>
<protein>
    <submittedName>
        <fullName evidence="2">Uncharacterized protein</fullName>
    </submittedName>
</protein>
<accession>A0A6N7PJU0</accession>
<evidence type="ECO:0000256" key="1">
    <source>
        <dbReference type="SAM" id="Phobius"/>
    </source>
</evidence>
<reference evidence="2 3" key="1">
    <citation type="submission" date="2019-10" db="EMBL/GenBank/DDBJ databases">
        <title>A soil myxobacterium in the family Polyangiaceae.</title>
        <authorList>
            <person name="Li Y."/>
            <person name="Wang J."/>
        </authorList>
    </citation>
    <scope>NUCLEOTIDE SEQUENCE [LARGE SCALE GENOMIC DNA]</scope>
    <source>
        <strain evidence="2 3">DSM 14734</strain>
    </source>
</reference>